<dbReference type="EMBL" id="BX294133">
    <property type="protein sequence ID" value="CAD71346.1"/>
    <property type="molecule type" value="Genomic_DNA"/>
</dbReference>
<proteinExistence type="predicted"/>
<organism evidence="1 2">
    <name type="scientific">Rhodopirellula baltica (strain DSM 10527 / NCIMB 13988 / SH1)</name>
    <dbReference type="NCBI Taxonomy" id="243090"/>
    <lineage>
        <taxon>Bacteria</taxon>
        <taxon>Pseudomonadati</taxon>
        <taxon>Planctomycetota</taxon>
        <taxon>Planctomycetia</taxon>
        <taxon>Pirellulales</taxon>
        <taxon>Pirellulaceae</taxon>
        <taxon>Rhodopirellula</taxon>
    </lineage>
</organism>
<evidence type="ECO:0000313" key="2">
    <source>
        <dbReference type="Proteomes" id="UP000001025"/>
    </source>
</evidence>
<dbReference type="KEGG" id="rba:RB33"/>
<dbReference type="HOGENOM" id="CLU_3029356_0_0_0"/>
<dbReference type="InParanoid" id="Q7UZD7"/>
<dbReference type="Proteomes" id="UP000001025">
    <property type="component" value="Chromosome"/>
</dbReference>
<dbReference type="STRING" id="243090.RB33"/>
<keyword evidence="2" id="KW-1185">Reference proteome</keyword>
<protein>
    <submittedName>
        <fullName evidence="1">Uncharacterized protein</fullName>
    </submittedName>
</protein>
<dbReference type="PATRIC" id="fig|243090.15.peg.20"/>
<dbReference type="EnsemblBacteria" id="CAD71346">
    <property type="protein sequence ID" value="CAD71346"/>
    <property type="gene ID" value="RB33"/>
</dbReference>
<accession>Q7UZD7</accession>
<reference evidence="1 2" key="1">
    <citation type="journal article" date="2003" name="Proc. Natl. Acad. Sci. U.S.A.">
        <title>Complete genome sequence of the marine planctomycete Pirellula sp. strain 1.</title>
        <authorList>
            <person name="Gloeckner F.O."/>
            <person name="Kube M."/>
            <person name="Bauer M."/>
            <person name="Teeling H."/>
            <person name="Lombardot T."/>
            <person name="Ludwig W."/>
            <person name="Gade D."/>
            <person name="Beck A."/>
            <person name="Borzym K."/>
            <person name="Heitmann K."/>
            <person name="Rabus R."/>
            <person name="Schlesner H."/>
            <person name="Amann R."/>
            <person name="Reinhardt R."/>
        </authorList>
    </citation>
    <scope>NUCLEOTIDE SEQUENCE [LARGE SCALE GENOMIC DNA]</scope>
    <source>
        <strain evidence="2">DSM 10527 / NCIMB 13988 / SH1</strain>
    </source>
</reference>
<gene>
    <name evidence="1" type="ordered locus">RB33</name>
</gene>
<dbReference type="AlphaFoldDB" id="Q7UZD7"/>
<evidence type="ECO:0000313" key="1">
    <source>
        <dbReference type="EMBL" id="CAD71346.1"/>
    </source>
</evidence>
<name>Q7UZD7_RHOBA</name>
<sequence length="55" mass="6221">MPVDVPPVTHTITMNLELLRNSVGANDDEAEDAIDDAERFVPDWRLKVRRTGSRT</sequence>